<dbReference type="InParanoid" id="A0A165J8W5"/>
<gene>
    <name evidence="9" type="ORF">L228DRAFT_264346</name>
</gene>
<evidence type="ECO:0000256" key="3">
    <source>
        <dbReference type="ARBA" id="ARBA00022679"/>
    </source>
</evidence>
<dbReference type="GO" id="GO:0009443">
    <property type="term" value="P:pyridoxal 5'-phosphate salvage"/>
    <property type="evidence" value="ECO:0007669"/>
    <property type="project" value="InterPro"/>
</dbReference>
<dbReference type="InterPro" id="IPR029056">
    <property type="entry name" value="Ribokinase-like"/>
</dbReference>
<dbReference type="SUPFAM" id="SSF53613">
    <property type="entry name" value="Ribokinase-like"/>
    <property type="match status" value="1"/>
</dbReference>
<keyword evidence="3" id="KW-0808">Transferase</keyword>
<feature type="domain" description="Pyridoxamine kinase/Phosphomethylpyrimidine kinase" evidence="8">
    <location>
        <begin position="149"/>
        <end position="275"/>
    </location>
</feature>
<keyword evidence="5 9" id="KW-0418">Kinase</keyword>
<dbReference type="GO" id="GO:0005829">
    <property type="term" value="C:cytosol"/>
    <property type="evidence" value="ECO:0007669"/>
    <property type="project" value="TreeGrafter"/>
</dbReference>
<evidence type="ECO:0000256" key="7">
    <source>
        <dbReference type="SAM" id="MobiDB-lite"/>
    </source>
</evidence>
<evidence type="ECO:0000313" key="9">
    <source>
        <dbReference type="EMBL" id="KZF25909.1"/>
    </source>
</evidence>
<dbReference type="EC" id="2.7.1.35" evidence="2"/>
<feature type="region of interest" description="Disordered" evidence="7">
    <location>
        <begin position="1"/>
        <end position="20"/>
    </location>
</feature>
<evidence type="ECO:0000256" key="1">
    <source>
        <dbReference type="ARBA" id="ARBA00008805"/>
    </source>
</evidence>
<dbReference type="NCBIfam" id="TIGR00687">
    <property type="entry name" value="pyridox_kin"/>
    <property type="match status" value="1"/>
</dbReference>
<dbReference type="Proteomes" id="UP000076632">
    <property type="component" value="Unassembled WGS sequence"/>
</dbReference>
<keyword evidence="4" id="KW-0547">Nucleotide-binding</keyword>
<name>A0A165J8W5_XYLHT</name>
<evidence type="ECO:0000256" key="6">
    <source>
        <dbReference type="ARBA" id="ARBA00022840"/>
    </source>
</evidence>
<dbReference type="EMBL" id="KV407454">
    <property type="protein sequence ID" value="KZF25909.1"/>
    <property type="molecule type" value="Genomic_DNA"/>
</dbReference>
<dbReference type="Pfam" id="PF08543">
    <property type="entry name" value="Phos_pyr_kin"/>
    <property type="match status" value="1"/>
</dbReference>
<evidence type="ECO:0000259" key="8">
    <source>
        <dbReference type="Pfam" id="PF08543"/>
    </source>
</evidence>
<keyword evidence="6" id="KW-0067">ATP-binding</keyword>
<comment type="similarity">
    <text evidence="1">Belongs to the pyridoxine kinase family.</text>
</comment>
<dbReference type="InterPro" id="IPR004625">
    <property type="entry name" value="PyrdxlKinase"/>
</dbReference>
<evidence type="ECO:0000256" key="2">
    <source>
        <dbReference type="ARBA" id="ARBA00012104"/>
    </source>
</evidence>
<dbReference type="OrthoDB" id="2104723at2759"/>
<organism evidence="9 10">
    <name type="scientific">Xylona heveae (strain CBS 132557 / TC161)</name>
    <dbReference type="NCBI Taxonomy" id="1328760"/>
    <lineage>
        <taxon>Eukaryota</taxon>
        <taxon>Fungi</taxon>
        <taxon>Dikarya</taxon>
        <taxon>Ascomycota</taxon>
        <taxon>Pezizomycotina</taxon>
        <taxon>Xylonomycetes</taxon>
        <taxon>Xylonales</taxon>
        <taxon>Xylonaceae</taxon>
        <taxon>Xylona</taxon>
    </lineage>
</organism>
<evidence type="ECO:0000313" key="10">
    <source>
        <dbReference type="Proteomes" id="UP000076632"/>
    </source>
</evidence>
<dbReference type="STRING" id="1328760.A0A165J8W5"/>
<evidence type="ECO:0000256" key="4">
    <source>
        <dbReference type="ARBA" id="ARBA00022741"/>
    </source>
</evidence>
<proteinExistence type="inferred from homology"/>
<accession>A0A165J8W5</accession>
<protein>
    <recommendedName>
        <fullName evidence="2">pyridoxal kinase</fullName>
        <ecNumber evidence="2">2.7.1.35</ecNumber>
    </recommendedName>
</protein>
<dbReference type="RefSeq" id="XP_018191464.1">
    <property type="nucleotide sequence ID" value="XM_018334567.1"/>
</dbReference>
<dbReference type="FunCoup" id="A0A165J8W5">
    <property type="interactions" value="296"/>
</dbReference>
<dbReference type="CDD" id="cd01173">
    <property type="entry name" value="pyridoxal_pyridoxamine_kinase"/>
    <property type="match status" value="1"/>
</dbReference>
<reference evidence="9 10" key="1">
    <citation type="journal article" date="2016" name="Fungal Biol.">
        <title>The genome of Xylona heveae provides a window into fungal endophytism.</title>
        <authorList>
            <person name="Gazis R."/>
            <person name="Kuo A."/>
            <person name="Riley R."/>
            <person name="LaButti K."/>
            <person name="Lipzen A."/>
            <person name="Lin J."/>
            <person name="Amirebrahimi M."/>
            <person name="Hesse C.N."/>
            <person name="Spatafora J.W."/>
            <person name="Henrissat B."/>
            <person name="Hainaut M."/>
            <person name="Grigoriev I.V."/>
            <person name="Hibbett D.S."/>
        </authorList>
    </citation>
    <scope>NUCLEOTIDE SEQUENCE [LARGE SCALE GENOMIC DNA]</scope>
    <source>
        <strain evidence="9 10">TC161</strain>
    </source>
</reference>
<dbReference type="InterPro" id="IPR013749">
    <property type="entry name" value="PM/HMP-P_kinase-1"/>
</dbReference>
<dbReference type="GO" id="GO:0008478">
    <property type="term" value="F:pyridoxal kinase activity"/>
    <property type="evidence" value="ECO:0007669"/>
    <property type="project" value="UniProtKB-EC"/>
</dbReference>
<sequence>MGAEEARSDSEPDSPAPEAQAVAKDINHHDHDHDEFAVPDTRVLAVASHVVFGYVGNTMATFVMQSLGCEVAALNTVHFSNHTGYRHFRGTRATAEEMRDIYDGLKHNYLNEFDMMLSGYVPGAEAVMTVGAIARDLRLKFSTKPGGFFWVLDPVMGDQGKLYVGNDVLPAYKNILRDADLILPNQFEAEIISGIKITDFSSLKEAISVLHFQYMVPHVVVTSISFDSSSPVLSVVGSTLRSDRSPRIFRIDVPAIDCFFSGTGDMFAALMVVRLREAATAAGLTHKKSWISPDDVEQVELPLAKAAEKVLSSMQSVLEKTKIARDKELEELGGPLGALEREKDSEKRLHLRHTKAAEIRLVRNVKYLREPEVKVSAVPLDV</sequence>
<feature type="compositionally biased region" description="Basic and acidic residues" evidence="7">
    <location>
        <begin position="1"/>
        <end position="10"/>
    </location>
</feature>
<dbReference type="GeneID" id="28899704"/>
<dbReference type="OMA" id="HTQYGQW"/>
<keyword evidence="10" id="KW-1185">Reference proteome</keyword>
<dbReference type="PANTHER" id="PTHR10534">
    <property type="entry name" value="PYRIDOXAL KINASE"/>
    <property type="match status" value="1"/>
</dbReference>
<dbReference type="PANTHER" id="PTHR10534:SF2">
    <property type="entry name" value="PYRIDOXAL KINASE"/>
    <property type="match status" value="1"/>
</dbReference>
<evidence type="ECO:0000256" key="5">
    <source>
        <dbReference type="ARBA" id="ARBA00022777"/>
    </source>
</evidence>
<dbReference type="GO" id="GO:0005524">
    <property type="term" value="F:ATP binding"/>
    <property type="evidence" value="ECO:0007669"/>
    <property type="project" value="UniProtKB-KW"/>
</dbReference>
<dbReference type="AlphaFoldDB" id="A0A165J8W5"/>
<dbReference type="Gene3D" id="3.40.1190.20">
    <property type="match status" value="1"/>
</dbReference>